<protein>
    <recommendedName>
        <fullName evidence="1">propane 2-monooxygenase</fullName>
        <ecNumber evidence="1">1.14.13.227</ecNumber>
    </recommendedName>
</protein>
<organism evidence="5 6">
    <name type="scientific">Nakamurella panacisegetis</name>
    <dbReference type="NCBI Taxonomy" id="1090615"/>
    <lineage>
        <taxon>Bacteria</taxon>
        <taxon>Bacillati</taxon>
        <taxon>Actinomycetota</taxon>
        <taxon>Actinomycetes</taxon>
        <taxon>Nakamurellales</taxon>
        <taxon>Nakamurellaceae</taxon>
        <taxon>Nakamurella</taxon>
    </lineage>
</organism>
<dbReference type="SUPFAM" id="SSF47240">
    <property type="entry name" value="Ferritin-like"/>
    <property type="match status" value="1"/>
</dbReference>
<dbReference type="InterPro" id="IPR003430">
    <property type="entry name" value="Phenol_Hydrox"/>
</dbReference>
<keyword evidence="6" id="KW-1185">Reference proteome</keyword>
<evidence type="ECO:0000313" key="6">
    <source>
        <dbReference type="Proteomes" id="UP000198741"/>
    </source>
</evidence>
<gene>
    <name evidence="5" type="ORF">SAMN04515671_2145</name>
</gene>
<proteinExistence type="predicted"/>
<accession>A0A1H0MZD6</accession>
<reference evidence="5 6" key="1">
    <citation type="submission" date="2016-10" db="EMBL/GenBank/DDBJ databases">
        <authorList>
            <person name="de Groot N.N."/>
        </authorList>
    </citation>
    <scope>NUCLEOTIDE SEQUENCE [LARGE SCALE GENOMIC DNA]</scope>
    <source>
        <strain evidence="6">P4-7,KCTC 19426,CECT 7604</strain>
    </source>
</reference>
<dbReference type="PIRSF" id="PIRSF000040">
    <property type="entry name" value="MMOH_comp"/>
    <property type="match status" value="1"/>
</dbReference>
<dbReference type="CDD" id="cd01058">
    <property type="entry name" value="AAMH_B"/>
    <property type="match status" value="1"/>
</dbReference>
<dbReference type="Gene3D" id="1.10.620.20">
    <property type="entry name" value="Ribonucleotide Reductase, subunit A"/>
    <property type="match status" value="1"/>
</dbReference>
<dbReference type="OrthoDB" id="9806768at2"/>
<dbReference type="RefSeq" id="WP_090475937.1">
    <property type="nucleotide sequence ID" value="NZ_LT629710.1"/>
</dbReference>
<dbReference type="STRING" id="1090615.SAMN04515671_2145"/>
<keyword evidence="2" id="KW-0560">Oxidoreductase</keyword>
<dbReference type="Pfam" id="PF02332">
    <property type="entry name" value="Phenol_Hydrox"/>
    <property type="match status" value="1"/>
</dbReference>
<dbReference type="GO" id="GO:0016709">
    <property type="term" value="F:oxidoreductase activity, acting on paired donors, with incorporation or reduction of molecular oxygen, NAD(P)H as one donor, and incorporation of one atom of oxygen"/>
    <property type="evidence" value="ECO:0007669"/>
    <property type="project" value="InterPro"/>
</dbReference>
<evidence type="ECO:0000256" key="2">
    <source>
        <dbReference type="ARBA" id="ARBA00023002"/>
    </source>
</evidence>
<dbReference type="AlphaFoldDB" id="A0A1H0MZD6"/>
<evidence type="ECO:0000256" key="4">
    <source>
        <dbReference type="ARBA" id="ARBA00048941"/>
    </source>
</evidence>
<dbReference type="Proteomes" id="UP000198741">
    <property type="component" value="Chromosome I"/>
</dbReference>
<evidence type="ECO:0000313" key="5">
    <source>
        <dbReference type="EMBL" id="SDO85665.1"/>
    </source>
</evidence>
<dbReference type="InterPro" id="IPR009078">
    <property type="entry name" value="Ferritin-like_SF"/>
</dbReference>
<comment type="catalytic activity">
    <reaction evidence="4">
        <text>propane + NADH + O2 + H(+) = propan-2-ol + NAD(+) + H2O</text>
        <dbReference type="Rhea" id="RHEA:49992"/>
        <dbReference type="ChEBI" id="CHEBI:15377"/>
        <dbReference type="ChEBI" id="CHEBI:15378"/>
        <dbReference type="ChEBI" id="CHEBI:15379"/>
        <dbReference type="ChEBI" id="CHEBI:17824"/>
        <dbReference type="ChEBI" id="CHEBI:32879"/>
        <dbReference type="ChEBI" id="CHEBI:57540"/>
        <dbReference type="ChEBI" id="CHEBI:57945"/>
        <dbReference type="EC" id="1.14.13.227"/>
    </reaction>
</comment>
<dbReference type="EC" id="1.14.13.227" evidence="1"/>
<name>A0A1H0MZD6_9ACTN</name>
<dbReference type="InterPro" id="IPR012348">
    <property type="entry name" value="RNR-like"/>
</dbReference>
<dbReference type="InterPro" id="IPR012078">
    <property type="entry name" value="MP_mOase_hydro"/>
</dbReference>
<evidence type="ECO:0000256" key="1">
    <source>
        <dbReference type="ARBA" id="ARBA00012710"/>
    </source>
</evidence>
<keyword evidence="3 5" id="KW-0503">Monooxygenase</keyword>
<sequence>MTQTAATPVRSFPKPEFTDAEAGALDFPSSKSRTYNYFKPTKLRATTYEDVTVDVQPDPERHLSQGWLYGFADSPGGYPKDWTELKSSDWHLFRDPNEEWEQTIFRNNANIVRQVQQNLANARGARAFEAFSPTWVTFLERNVGAWMHAEHGLGMHVFVAAQRSAPTNMLNNAICVNSVHKLRFAQDLALYNLDLSEAGIGFDGAVHRDVWQNDPVWQGVRENVEKLTAIGDWAEAVFATNVVYESLVGVLFRSHLVMQIAARNGDYVTPTIVGAGENDYSRDLNYTRTLFSMLAKDAVHGEANRVIMQGWLSKWVPVSLKAARTLQPIWSQPLEKIISFETSLDDSKEGLRATLSDLGLTEPKELSA</sequence>
<dbReference type="EMBL" id="LT629710">
    <property type="protein sequence ID" value="SDO85665.1"/>
    <property type="molecule type" value="Genomic_DNA"/>
</dbReference>
<evidence type="ECO:0000256" key="3">
    <source>
        <dbReference type="ARBA" id="ARBA00023033"/>
    </source>
</evidence>